<dbReference type="EMBL" id="JAQQWE010000001">
    <property type="protein sequence ID" value="KAK7967242.1"/>
    <property type="molecule type" value="Genomic_DNA"/>
</dbReference>
<accession>A0ABR1QX16</accession>
<comment type="caution">
    <text evidence="1">The sequence shown here is derived from an EMBL/GenBank/DDBJ whole genome shotgun (WGS) entry which is preliminary data.</text>
</comment>
<dbReference type="Proteomes" id="UP001391051">
    <property type="component" value="Unassembled WGS sequence"/>
</dbReference>
<dbReference type="GeneID" id="92070803"/>
<gene>
    <name evidence="1" type="ORF">PG986_001519</name>
</gene>
<organism evidence="1 2">
    <name type="scientific">Apiospora aurea</name>
    <dbReference type="NCBI Taxonomy" id="335848"/>
    <lineage>
        <taxon>Eukaryota</taxon>
        <taxon>Fungi</taxon>
        <taxon>Dikarya</taxon>
        <taxon>Ascomycota</taxon>
        <taxon>Pezizomycotina</taxon>
        <taxon>Sordariomycetes</taxon>
        <taxon>Xylariomycetidae</taxon>
        <taxon>Amphisphaeriales</taxon>
        <taxon>Apiosporaceae</taxon>
        <taxon>Apiospora</taxon>
    </lineage>
</organism>
<proteinExistence type="predicted"/>
<evidence type="ECO:0000313" key="1">
    <source>
        <dbReference type="EMBL" id="KAK7967242.1"/>
    </source>
</evidence>
<name>A0ABR1QX16_9PEZI</name>
<protein>
    <submittedName>
        <fullName evidence="1">Uncharacterized protein</fullName>
    </submittedName>
</protein>
<dbReference type="RefSeq" id="XP_066706634.1">
    <property type="nucleotide sequence ID" value="XM_066837741.1"/>
</dbReference>
<keyword evidence="2" id="KW-1185">Reference proteome</keyword>
<sequence>MVNSPKRIKQGSCVDNPSLRRAIAAGRRNLPDMPLPVPMDVSVNASVSAAGPSVPAYATDVCLDVNAFSSACRCAGVRSTTITAPAPSATLTAIEGVQVTETTQVDSTASLTTTVTATQTIVVTEMISLTITIPLTSTVDRTDTTMALATTTTEVLETAATVVTSTVTPAPSNGVLRVQGSRFDGRYARIVFPDDDNDNASDHQAVRAFAVHSIETTLVSITDAGGLSVFGYEAASPNSRMAILFFEPSYRIQSGSLFALVCASAPVTGLVTCTRNLGGGPIPVVFQQCEALADQETNGAGVVISDHEEDGCETFEFVLEPQASVN</sequence>
<reference evidence="1 2" key="1">
    <citation type="submission" date="2023-01" db="EMBL/GenBank/DDBJ databases">
        <title>Analysis of 21 Apiospora genomes using comparative genomics revels a genus with tremendous synthesis potential of carbohydrate active enzymes and secondary metabolites.</title>
        <authorList>
            <person name="Sorensen T."/>
        </authorList>
    </citation>
    <scope>NUCLEOTIDE SEQUENCE [LARGE SCALE GENOMIC DNA]</scope>
    <source>
        <strain evidence="1 2">CBS 24483</strain>
    </source>
</reference>
<evidence type="ECO:0000313" key="2">
    <source>
        <dbReference type="Proteomes" id="UP001391051"/>
    </source>
</evidence>